<dbReference type="PANTHER" id="PTHR43133:SF52">
    <property type="entry name" value="ECF RNA POLYMERASE SIGMA FACTOR SIGL"/>
    <property type="match status" value="1"/>
</dbReference>
<dbReference type="GO" id="GO:0003677">
    <property type="term" value="F:DNA binding"/>
    <property type="evidence" value="ECO:0007669"/>
    <property type="project" value="UniProtKB-KW"/>
</dbReference>
<accession>A0A1Q9JL78</accession>
<feature type="domain" description="RNA polymerase sigma-70 region 2" evidence="6">
    <location>
        <begin position="21"/>
        <end position="88"/>
    </location>
</feature>
<dbReference type="InterPro" id="IPR014284">
    <property type="entry name" value="RNA_pol_sigma-70_dom"/>
</dbReference>
<dbReference type="InterPro" id="IPR013249">
    <property type="entry name" value="RNA_pol_sigma70_r4_t2"/>
</dbReference>
<evidence type="ECO:0008006" key="10">
    <source>
        <dbReference type="Google" id="ProtNLM"/>
    </source>
</evidence>
<evidence type="ECO:0000256" key="1">
    <source>
        <dbReference type="ARBA" id="ARBA00010641"/>
    </source>
</evidence>
<dbReference type="Gene3D" id="1.10.10.10">
    <property type="entry name" value="Winged helix-like DNA-binding domain superfamily/Winged helix DNA-binding domain"/>
    <property type="match status" value="1"/>
</dbReference>
<evidence type="ECO:0000256" key="4">
    <source>
        <dbReference type="ARBA" id="ARBA00023125"/>
    </source>
</evidence>
<dbReference type="InterPro" id="IPR013325">
    <property type="entry name" value="RNA_pol_sigma_r2"/>
</dbReference>
<gene>
    <name evidence="8" type="ORF">BHK98_01985</name>
</gene>
<dbReference type="AlphaFoldDB" id="A0A1Q9JL78"/>
<dbReference type="PANTHER" id="PTHR43133">
    <property type="entry name" value="RNA POLYMERASE ECF-TYPE SIGMA FACTO"/>
    <property type="match status" value="1"/>
</dbReference>
<reference evidence="8 9" key="1">
    <citation type="journal article" date="2016" name="Appl. Environ. Microbiol.">
        <title>Function and Phylogeny of Bacterial Butyryl Coenzyme A:Acetate Transferases and Their Diversity in the Proximal Colon of Swine.</title>
        <authorList>
            <person name="Trachsel J."/>
            <person name="Bayles D.O."/>
            <person name="Looft T."/>
            <person name="Levine U.Y."/>
            <person name="Allen H.K."/>
        </authorList>
    </citation>
    <scope>NUCLEOTIDE SEQUENCE [LARGE SCALE GENOMIC DNA]</scope>
    <source>
        <strain evidence="8 9">68-3-10</strain>
    </source>
</reference>
<dbReference type="STRING" id="1261640.BHK98_01985"/>
<dbReference type="GO" id="GO:0016987">
    <property type="term" value="F:sigma factor activity"/>
    <property type="evidence" value="ECO:0007669"/>
    <property type="project" value="UniProtKB-KW"/>
</dbReference>
<name>A0A1Q9JL78_9FIRM</name>
<feature type="domain" description="RNA polymerase sigma factor 70 region 4 type 2" evidence="7">
    <location>
        <begin position="113"/>
        <end position="164"/>
    </location>
</feature>
<dbReference type="Proteomes" id="UP000187404">
    <property type="component" value="Unassembled WGS sequence"/>
</dbReference>
<keyword evidence="9" id="KW-1185">Reference proteome</keyword>
<evidence type="ECO:0000256" key="2">
    <source>
        <dbReference type="ARBA" id="ARBA00023015"/>
    </source>
</evidence>
<sequence length="172" mass="20377">MMECDLILQAQNGNTEAMNRLIIHYYPMVFAFFYRNTNQYHQSKDLTQEVFIKMVVAISKYRPQSKFKSWLFTIASNHLKNYYRSRSRHPEPAELEENIPASFDEAEEIAVRNDIRDALLELPREQKEVIILHYYQEFSFREIAEITGENESTLKARARYGLNKLRSKWGGS</sequence>
<evidence type="ECO:0000259" key="7">
    <source>
        <dbReference type="Pfam" id="PF08281"/>
    </source>
</evidence>
<dbReference type="InterPro" id="IPR007627">
    <property type="entry name" value="RNA_pol_sigma70_r2"/>
</dbReference>
<keyword evidence="4" id="KW-0238">DNA-binding</keyword>
<keyword evidence="2" id="KW-0805">Transcription regulation</keyword>
<dbReference type="Pfam" id="PF08281">
    <property type="entry name" value="Sigma70_r4_2"/>
    <property type="match status" value="1"/>
</dbReference>
<comment type="similarity">
    <text evidence="1">Belongs to the sigma-70 factor family. ECF subfamily.</text>
</comment>
<dbReference type="Gene3D" id="1.10.1740.10">
    <property type="match status" value="1"/>
</dbReference>
<evidence type="ECO:0000256" key="3">
    <source>
        <dbReference type="ARBA" id="ARBA00023082"/>
    </source>
</evidence>
<evidence type="ECO:0000313" key="8">
    <source>
        <dbReference type="EMBL" id="OLR56904.1"/>
    </source>
</evidence>
<dbReference type="InterPro" id="IPR036388">
    <property type="entry name" value="WH-like_DNA-bd_sf"/>
</dbReference>
<dbReference type="CDD" id="cd06171">
    <property type="entry name" value="Sigma70_r4"/>
    <property type="match status" value="1"/>
</dbReference>
<dbReference type="SUPFAM" id="SSF88659">
    <property type="entry name" value="Sigma3 and sigma4 domains of RNA polymerase sigma factors"/>
    <property type="match status" value="1"/>
</dbReference>
<keyword evidence="3" id="KW-0731">Sigma factor</keyword>
<evidence type="ECO:0000256" key="5">
    <source>
        <dbReference type="ARBA" id="ARBA00023163"/>
    </source>
</evidence>
<organism evidence="8 9">
    <name type="scientific">Hornefia porci</name>
    <dbReference type="NCBI Taxonomy" id="2652292"/>
    <lineage>
        <taxon>Bacteria</taxon>
        <taxon>Bacillati</taxon>
        <taxon>Bacillota</taxon>
        <taxon>Clostridia</taxon>
        <taxon>Peptostreptococcales</taxon>
        <taxon>Anaerovoracaceae</taxon>
        <taxon>Hornefia</taxon>
    </lineage>
</organism>
<comment type="caution">
    <text evidence="8">The sequence shown here is derived from an EMBL/GenBank/DDBJ whole genome shotgun (WGS) entry which is preliminary data.</text>
</comment>
<evidence type="ECO:0000313" key="9">
    <source>
        <dbReference type="Proteomes" id="UP000187404"/>
    </source>
</evidence>
<dbReference type="GO" id="GO:0006352">
    <property type="term" value="P:DNA-templated transcription initiation"/>
    <property type="evidence" value="ECO:0007669"/>
    <property type="project" value="InterPro"/>
</dbReference>
<protein>
    <recommendedName>
        <fullName evidence="10">RNA polymerase sigma factor</fullName>
    </recommendedName>
</protein>
<dbReference type="Pfam" id="PF04542">
    <property type="entry name" value="Sigma70_r2"/>
    <property type="match status" value="1"/>
</dbReference>
<proteinExistence type="inferred from homology"/>
<evidence type="ECO:0000259" key="6">
    <source>
        <dbReference type="Pfam" id="PF04542"/>
    </source>
</evidence>
<dbReference type="NCBIfam" id="TIGR02937">
    <property type="entry name" value="sigma70-ECF"/>
    <property type="match status" value="1"/>
</dbReference>
<keyword evidence="5" id="KW-0804">Transcription</keyword>
<dbReference type="SUPFAM" id="SSF88946">
    <property type="entry name" value="Sigma2 domain of RNA polymerase sigma factors"/>
    <property type="match status" value="1"/>
</dbReference>
<dbReference type="InterPro" id="IPR013324">
    <property type="entry name" value="RNA_pol_sigma_r3/r4-like"/>
</dbReference>
<dbReference type="InterPro" id="IPR039425">
    <property type="entry name" value="RNA_pol_sigma-70-like"/>
</dbReference>
<dbReference type="EMBL" id="MJIE01000001">
    <property type="protein sequence ID" value="OLR56904.1"/>
    <property type="molecule type" value="Genomic_DNA"/>
</dbReference>